<accession>A0AAP2W580</accession>
<dbReference type="EMBL" id="PGCK01000007">
    <property type="protein sequence ID" value="MCD1295215.1"/>
    <property type="molecule type" value="Genomic_DNA"/>
</dbReference>
<reference evidence="1 2" key="1">
    <citation type="submission" date="2017-11" db="EMBL/GenBank/DDBJ databases">
        <title>Isolation and Characterization of Family Methanocellaceae Species from Potential Methane Hydrate Area Offshore Southwestern Taiwan.</title>
        <authorList>
            <person name="Zhang W.-L."/>
            <person name="Chen W.-C."/>
            <person name="Lai M.-C."/>
            <person name="Chen S.-C."/>
        </authorList>
    </citation>
    <scope>NUCLEOTIDE SEQUENCE [LARGE SCALE GENOMIC DNA]</scope>
    <source>
        <strain evidence="1 2">CWC-04</strain>
    </source>
</reference>
<evidence type="ECO:0000313" key="2">
    <source>
        <dbReference type="Proteomes" id="UP001320159"/>
    </source>
</evidence>
<name>A0AAP2W580_9EURY</name>
<gene>
    <name evidence="1" type="ORF">CUJ83_09415</name>
</gene>
<dbReference type="Gene3D" id="1.10.10.10">
    <property type="entry name" value="Winged helix-like DNA-binding domain superfamily/Winged helix DNA-binding domain"/>
    <property type="match status" value="1"/>
</dbReference>
<dbReference type="RefSeq" id="WP_230742064.1">
    <property type="nucleotide sequence ID" value="NZ_PGCK01000007.1"/>
</dbReference>
<proteinExistence type="predicted"/>
<dbReference type="AlphaFoldDB" id="A0AAP2W580"/>
<sequence length="183" mass="20930">MPKEAKDLKQLFLQKKPCLILLAISNIKKPYVSVLMKEAETTFAHTTNTLSEFESYGLVEFVNEGRVKYVKLTRSGKEVVRIVSSLYKLLNGDGVLKALDRIEKRLDTLEEAIKKGKDDEKAVRRLVKRFKSIGAQMGSLKLEALKYSNDDLDTVIRRMDERIEYIATKFTPEELAEEASEIK</sequence>
<protein>
    <submittedName>
        <fullName evidence="1">Uncharacterized protein</fullName>
    </submittedName>
</protein>
<comment type="caution">
    <text evidence="1">The sequence shown here is derived from an EMBL/GenBank/DDBJ whole genome shotgun (WGS) entry which is preliminary data.</text>
</comment>
<dbReference type="InterPro" id="IPR036388">
    <property type="entry name" value="WH-like_DNA-bd_sf"/>
</dbReference>
<evidence type="ECO:0000313" key="1">
    <source>
        <dbReference type="EMBL" id="MCD1295215.1"/>
    </source>
</evidence>
<dbReference type="Proteomes" id="UP001320159">
    <property type="component" value="Unassembled WGS sequence"/>
</dbReference>
<dbReference type="SUPFAM" id="SSF46785">
    <property type="entry name" value="Winged helix' DNA-binding domain"/>
    <property type="match status" value="1"/>
</dbReference>
<organism evidence="1 2">
    <name type="scientific">Methanooceanicella nereidis</name>
    <dbReference type="NCBI Taxonomy" id="2052831"/>
    <lineage>
        <taxon>Archaea</taxon>
        <taxon>Methanobacteriati</taxon>
        <taxon>Methanobacteriota</taxon>
        <taxon>Stenosarchaea group</taxon>
        <taxon>Methanomicrobia</taxon>
        <taxon>Methanocellales</taxon>
        <taxon>Methanocellaceae</taxon>
        <taxon>Methanooceanicella</taxon>
    </lineage>
</organism>
<dbReference type="InterPro" id="IPR036390">
    <property type="entry name" value="WH_DNA-bd_sf"/>
</dbReference>
<keyword evidence="2" id="KW-1185">Reference proteome</keyword>